<accession>A0ABD2WFP4</accession>
<protein>
    <recommendedName>
        <fullName evidence="3">39S ribosomal protein L55, mitochondrial</fullName>
    </recommendedName>
</protein>
<evidence type="ECO:0000313" key="1">
    <source>
        <dbReference type="EMBL" id="KAL3391870.1"/>
    </source>
</evidence>
<dbReference type="AlphaFoldDB" id="A0ABD2WFP4"/>
<dbReference type="InterPro" id="IPR018615">
    <property type="entry name" value="Ribosomal_mL55"/>
</dbReference>
<evidence type="ECO:0000313" key="2">
    <source>
        <dbReference type="Proteomes" id="UP001627154"/>
    </source>
</evidence>
<gene>
    <name evidence="1" type="ORF">TKK_013762</name>
</gene>
<dbReference type="Pfam" id="PF09776">
    <property type="entry name" value="Mitoc_L55"/>
    <property type="match status" value="1"/>
</dbReference>
<sequence>MVLKVLLLLKPISEIIPSIGLSRNLATAATATIVKKPTQKSSLVVLGKPVHITRRVVKHLIKSYPTLLQYPDGSTIMIPYHEPVGVIKLPLDLNTLTEAEKKARLLKRIPRTKVKIVDDIEDDFDESRYLKFTKKK</sequence>
<organism evidence="1 2">
    <name type="scientific">Trichogramma kaykai</name>
    <dbReference type="NCBI Taxonomy" id="54128"/>
    <lineage>
        <taxon>Eukaryota</taxon>
        <taxon>Metazoa</taxon>
        <taxon>Ecdysozoa</taxon>
        <taxon>Arthropoda</taxon>
        <taxon>Hexapoda</taxon>
        <taxon>Insecta</taxon>
        <taxon>Pterygota</taxon>
        <taxon>Neoptera</taxon>
        <taxon>Endopterygota</taxon>
        <taxon>Hymenoptera</taxon>
        <taxon>Apocrita</taxon>
        <taxon>Proctotrupomorpha</taxon>
        <taxon>Chalcidoidea</taxon>
        <taxon>Trichogrammatidae</taxon>
        <taxon>Trichogramma</taxon>
    </lineage>
</organism>
<keyword evidence="2" id="KW-1185">Reference proteome</keyword>
<dbReference type="PANTHER" id="PTHR34095">
    <property type="entry name" value="39S RIBOSOMAL PROTEIN L55, MITOCHONDRIAL"/>
    <property type="match status" value="1"/>
</dbReference>
<proteinExistence type="predicted"/>
<name>A0ABD2WFP4_9HYME</name>
<evidence type="ECO:0008006" key="3">
    <source>
        <dbReference type="Google" id="ProtNLM"/>
    </source>
</evidence>
<comment type="caution">
    <text evidence="1">The sequence shown here is derived from an EMBL/GenBank/DDBJ whole genome shotgun (WGS) entry which is preliminary data.</text>
</comment>
<dbReference type="PANTHER" id="PTHR34095:SF1">
    <property type="entry name" value="LARGE RIBOSOMAL SUBUNIT PROTEIN ML55"/>
    <property type="match status" value="1"/>
</dbReference>
<dbReference type="EMBL" id="JBJJXI010000108">
    <property type="protein sequence ID" value="KAL3391870.1"/>
    <property type="molecule type" value="Genomic_DNA"/>
</dbReference>
<dbReference type="InterPro" id="IPR044884">
    <property type="entry name" value="Ribosomal_mL55_sf"/>
</dbReference>
<dbReference type="Gene3D" id="6.20.130.20">
    <property type="entry name" value="Mitochondrial ribosomal protein L55"/>
    <property type="match status" value="1"/>
</dbReference>
<dbReference type="Proteomes" id="UP001627154">
    <property type="component" value="Unassembled WGS sequence"/>
</dbReference>
<reference evidence="1 2" key="1">
    <citation type="journal article" date="2024" name="bioRxiv">
        <title>A reference genome for Trichogramma kaykai: A tiny desert-dwelling parasitoid wasp with competing sex-ratio distorters.</title>
        <authorList>
            <person name="Culotta J."/>
            <person name="Lindsey A.R."/>
        </authorList>
    </citation>
    <scope>NUCLEOTIDE SEQUENCE [LARGE SCALE GENOMIC DNA]</scope>
    <source>
        <strain evidence="1 2">KSX58</strain>
    </source>
</reference>